<accession>A0A3B0VDX4</accession>
<evidence type="ECO:0000313" key="1">
    <source>
        <dbReference type="EMBL" id="VAW38840.1"/>
    </source>
</evidence>
<dbReference type="EMBL" id="UOEU01000720">
    <property type="protein sequence ID" value="VAW38840.1"/>
    <property type="molecule type" value="Genomic_DNA"/>
</dbReference>
<proteinExistence type="predicted"/>
<organism evidence="1">
    <name type="scientific">hydrothermal vent metagenome</name>
    <dbReference type="NCBI Taxonomy" id="652676"/>
    <lineage>
        <taxon>unclassified sequences</taxon>
        <taxon>metagenomes</taxon>
        <taxon>ecological metagenomes</taxon>
    </lineage>
</organism>
<reference evidence="1" key="1">
    <citation type="submission" date="2018-06" db="EMBL/GenBank/DDBJ databases">
        <authorList>
            <person name="Zhirakovskaya E."/>
        </authorList>
    </citation>
    <scope>NUCLEOTIDE SEQUENCE</scope>
</reference>
<protein>
    <submittedName>
        <fullName evidence="1">Uncharacterized protein</fullName>
    </submittedName>
</protein>
<dbReference type="AlphaFoldDB" id="A0A3B0VDX4"/>
<gene>
    <name evidence="1" type="ORF">MNBD_CHLOROFLEXI01-2614</name>
</gene>
<sequence>MATLAPDFTNITESLLQQIQNFDHKVEARSVGTVTAVYDGIA</sequence>
<dbReference type="InterPro" id="IPR023366">
    <property type="entry name" value="ATP_synth_asu-like_sf"/>
</dbReference>
<feature type="non-terminal residue" evidence="1">
    <location>
        <position position="42"/>
    </location>
</feature>
<name>A0A3B0VDX4_9ZZZZ</name>
<dbReference type="Gene3D" id="2.40.30.20">
    <property type="match status" value="1"/>
</dbReference>